<organism evidence="1 2">
    <name type="scientific">Atlantibacter hermannii NBRC 105704</name>
    <dbReference type="NCBI Taxonomy" id="1115512"/>
    <lineage>
        <taxon>Bacteria</taxon>
        <taxon>Pseudomonadati</taxon>
        <taxon>Pseudomonadota</taxon>
        <taxon>Gammaproteobacteria</taxon>
        <taxon>Enterobacterales</taxon>
        <taxon>Enterobacteriaceae</taxon>
        <taxon>Atlantibacter</taxon>
    </lineage>
</organism>
<dbReference type="EMBL" id="BAFF01000001">
    <property type="protein sequence ID" value="GAB50246.1"/>
    <property type="molecule type" value="Genomic_DNA"/>
</dbReference>
<evidence type="ECO:0000313" key="1">
    <source>
        <dbReference type="EMBL" id="GAB50246.1"/>
    </source>
</evidence>
<dbReference type="RefSeq" id="WP_002462785.1">
    <property type="nucleotide sequence ID" value="NZ_BAFF01000001.1"/>
</dbReference>
<accession>H5UWG5</accession>
<evidence type="ECO:0000313" key="2">
    <source>
        <dbReference type="Proteomes" id="UP000010297"/>
    </source>
</evidence>
<sequence>MTRRQSPTQKALDNLIYRVTTRTKRKPEPNPSDIKSFPYTAHLTQVKWDRMRARKRHD</sequence>
<dbReference type="InterPro" id="IPR007986">
    <property type="entry name" value="NINE"/>
</dbReference>
<proteinExistence type="predicted"/>
<comment type="caution">
    <text evidence="1">The sequence shown here is derived from an EMBL/GenBank/DDBJ whole genome shotgun (WGS) entry which is preliminary data.</text>
</comment>
<gene>
    <name evidence="1" type="primary">ninE</name>
    <name evidence="1" type="ORF">EH105704_01_02530</name>
</gene>
<dbReference type="GeneID" id="92828882"/>
<name>H5UWG5_ATLHE</name>
<dbReference type="Pfam" id="PF05322">
    <property type="entry name" value="NinE"/>
    <property type="match status" value="1"/>
</dbReference>
<protein>
    <submittedName>
        <fullName evidence="1">NinE protein</fullName>
    </submittedName>
</protein>
<dbReference type="AlphaFoldDB" id="H5UWG5"/>
<keyword evidence="2" id="KW-1185">Reference proteome</keyword>
<reference evidence="1 2" key="1">
    <citation type="submission" date="2012-02" db="EMBL/GenBank/DDBJ databases">
        <title>Whole genome shotgun sequence of Escherichia hermannii NBRC 105704.</title>
        <authorList>
            <person name="Yoshida I."/>
            <person name="Hosoyama A."/>
            <person name="Tsuchikane K."/>
            <person name="Katsumata H."/>
            <person name="Yamazaki S."/>
            <person name="Fujita N."/>
        </authorList>
    </citation>
    <scope>NUCLEOTIDE SEQUENCE [LARGE SCALE GENOMIC DNA]</scope>
    <source>
        <strain evidence="1 2">NBRC 105704</strain>
    </source>
</reference>
<dbReference type="Proteomes" id="UP000010297">
    <property type="component" value="Unassembled WGS sequence"/>
</dbReference>